<keyword evidence="3" id="KW-1185">Reference proteome</keyword>
<name>A0A0L0C586_LUCCU</name>
<evidence type="ECO:0008006" key="4">
    <source>
        <dbReference type="Google" id="ProtNLM"/>
    </source>
</evidence>
<feature type="region of interest" description="Disordered" evidence="1">
    <location>
        <begin position="126"/>
        <end position="201"/>
    </location>
</feature>
<protein>
    <recommendedName>
        <fullName evidence="4">PRKR-interacting protein 1</fullName>
    </recommendedName>
</protein>
<feature type="region of interest" description="Disordered" evidence="1">
    <location>
        <begin position="1"/>
        <end position="33"/>
    </location>
</feature>
<sequence length="201" mass="23259">MSLIKNLIKEPEIKSKAKNDSGNSDEEKKPKPIIKSALDLQRLKLEKLMKNPDKPVIIPEHRKEKDFMQSVPTFVRNVMGSSAGAGSGEFHVYRHLRRKEYARQKMIQSKSHQELLDEEYQEKLEQNRRLAEEKTAKKRAKRLKKKGRAKRTKQSNPKELVTASDDDKSNDSESETETKNTDSNVKNEEANEVNTKEKKEN</sequence>
<dbReference type="OMA" id="CEDRTRR"/>
<dbReference type="GO" id="GO:0005730">
    <property type="term" value="C:nucleolus"/>
    <property type="evidence" value="ECO:0007669"/>
    <property type="project" value="TreeGrafter"/>
</dbReference>
<dbReference type="STRING" id="7375.A0A0L0C586"/>
<feature type="compositionally biased region" description="Basic residues" evidence="1">
    <location>
        <begin position="136"/>
        <end position="153"/>
    </location>
</feature>
<dbReference type="GO" id="GO:0003725">
    <property type="term" value="F:double-stranded RNA binding"/>
    <property type="evidence" value="ECO:0007669"/>
    <property type="project" value="InterPro"/>
</dbReference>
<dbReference type="OrthoDB" id="10067079at2759"/>
<reference evidence="2 3" key="1">
    <citation type="journal article" date="2015" name="Nat. Commun.">
        <title>Lucilia cuprina genome unlocks parasitic fly biology to underpin future interventions.</title>
        <authorList>
            <person name="Anstead C.A."/>
            <person name="Korhonen P.K."/>
            <person name="Young N.D."/>
            <person name="Hall R.S."/>
            <person name="Jex A.R."/>
            <person name="Murali S.C."/>
            <person name="Hughes D.S."/>
            <person name="Lee S.F."/>
            <person name="Perry T."/>
            <person name="Stroehlein A.J."/>
            <person name="Ansell B.R."/>
            <person name="Breugelmans B."/>
            <person name="Hofmann A."/>
            <person name="Qu J."/>
            <person name="Dugan S."/>
            <person name="Lee S.L."/>
            <person name="Chao H."/>
            <person name="Dinh H."/>
            <person name="Han Y."/>
            <person name="Doddapaneni H.V."/>
            <person name="Worley K.C."/>
            <person name="Muzny D.M."/>
            <person name="Ioannidis P."/>
            <person name="Waterhouse R.M."/>
            <person name="Zdobnov E.M."/>
            <person name="James P.J."/>
            <person name="Bagnall N.H."/>
            <person name="Kotze A.C."/>
            <person name="Gibbs R.A."/>
            <person name="Richards S."/>
            <person name="Batterham P."/>
            <person name="Gasser R.B."/>
        </authorList>
    </citation>
    <scope>NUCLEOTIDE SEQUENCE [LARGE SCALE GENOMIC DNA]</scope>
    <source>
        <strain evidence="2 3">LS</strain>
        <tissue evidence="2">Full body</tissue>
    </source>
</reference>
<feature type="compositionally biased region" description="Basic and acidic residues" evidence="1">
    <location>
        <begin position="126"/>
        <end position="135"/>
    </location>
</feature>
<dbReference type="Proteomes" id="UP000037069">
    <property type="component" value="Unassembled WGS sequence"/>
</dbReference>
<accession>A0A0L0C586</accession>
<dbReference type="GO" id="GO:0019901">
    <property type="term" value="F:protein kinase binding"/>
    <property type="evidence" value="ECO:0007669"/>
    <property type="project" value="TreeGrafter"/>
</dbReference>
<gene>
    <name evidence="2" type="ORF">FF38_10591</name>
</gene>
<comment type="caution">
    <text evidence="2">The sequence shown here is derived from an EMBL/GenBank/DDBJ whole genome shotgun (WGS) entry which is preliminary data.</text>
</comment>
<dbReference type="Pfam" id="PF06658">
    <property type="entry name" value="DUF1168"/>
    <property type="match status" value="1"/>
</dbReference>
<dbReference type="EMBL" id="JRES01000883">
    <property type="protein sequence ID" value="KNC27563.1"/>
    <property type="molecule type" value="Genomic_DNA"/>
</dbReference>
<dbReference type="GO" id="GO:0004860">
    <property type="term" value="F:protein kinase inhibitor activity"/>
    <property type="evidence" value="ECO:0007669"/>
    <property type="project" value="TreeGrafter"/>
</dbReference>
<dbReference type="AlphaFoldDB" id="A0A0L0C586"/>
<dbReference type="PANTHER" id="PTHR13507">
    <property type="entry name" value="PRKR-INTERACTING PROTEIN 1"/>
    <property type="match status" value="1"/>
</dbReference>
<proteinExistence type="predicted"/>
<organism evidence="2 3">
    <name type="scientific">Lucilia cuprina</name>
    <name type="common">Green bottle fly</name>
    <name type="synonym">Australian sheep blowfly</name>
    <dbReference type="NCBI Taxonomy" id="7375"/>
    <lineage>
        <taxon>Eukaryota</taxon>
        <taxon>Metazoa</taxon>
        <taxon>Ecdysozoa</taxon>
        <taxon>Arthropoda</taxon>
        <taxon>Hexapoda</taxon>
        <taxon>Insecta</taxon>
        <taxon>Pterygota</taxon>
        <taxon>Neoptera</taxon>
        <taxon>Endopterygota</taxon>
        <taxon>Diptera</taxon>
        <taxon>Brachycera</taxon>
        <taxon>Muscomorpha</taxon>
        <taxon>Oestroidea</taxon>
        <taxon>Calliphoridae</taxon>
        <taxon>Luciliinae</taxon>
        <taxon>Lucilia</taxon>
    </lineage>
</organism>
<feature type="compositionally biased region" description="Basic and acidic residues" evidence="1">
    <location>
        <begin position="7"/>
        <end position="30"/>
    </location>
</feature>
<evidence type="ECO:0000313" key="3">
    <source>
        <dbReference type="Proteomes" id="UP000037069"/>
    </source>
</evidence>
<evidence type="ECO:0000313" key="2">
    <source>
        <dbReference type="EMBL" id="KNC27563.1"/>
    </source>
</evidence>
<feature type="compositionally biased region" description="Basic and acidic residues" evidence="1">
    <location>
        <begin position="165"/>
        <end position="201"/>
    </location>
</feature>
<dbReference type="InterPro" id="IPR009548">
    <property type="entry name" value="Prkrip1"/>
</dbReference>
<evidence type="ECO:0000256" key="1">
    <source>
        <dbReference type="SAM" id="MobiDB-lite"/>
    </source>
</evidence>
<dbReference type="PANTHER" id="PTHR13507:SF0">
    <property type="entry name" value="PRKR-INTERACTING PROTEIN 1"/>
    <property type="match status" value="1"/>
</dbReference>